<dbReference type="InterPro" id="IPR050527">
    <property type="entry name" value="Snail/Krueppel_Znf"/>
</dbReference>
<evidence type="ECO:0000256" key="5">
    <source>
        <dbReference type="ARBA" id="ARBA00022771"/>
    </source>
</evidence>
<organism evidence="15 16">
    <name type="scientific">Halocaridina rubra</name>
    <name type="common">Hawaiian red shrimp</name>
    <dbReference type="NCBI Taxonomy" id="373956"/>
    <lineage>
        <taxon>Eukaryota</taxon>
        <taxon>Metazoa</taxon>
        <taxon>Ecdysozoa</taxon>
        <taxon>Arthropoda</taxon>
        <taxon>Crustacea</taxon>
        <taxon>Multicrustacea</taxon>
        <taxon>Malacostraca</taxon>
        <taxon>Eumalacostraca</taxon>
        <taxon>Eucarida</taxon>
        <taxon>Decapoda</taxon>
        <taxon>Pleocyemata</taxon>
        <taxon>Caridea</taxon>
        <taxon>Atyoidea</taxon>
        <taxon>Atyidae</taxon>
        <taxon>Halocaridina</taxon>
    </lineage>
</organism>
<dbReference type="PANTHER" id="PTHR24388:SF69">
    <property type="entry name" value="ZINC FINGER PROTEIN PLAG1"/>
    <property type="match status" value="1"/>
</dbReference>
<accession>A0AAN8WEE4</accession>
<dbReference type="GO" id="GO:0045893">
    <property type="term" value="P:positive regulation of DNA-templated transcription"/>
    <property type="evidence" value="ECO:0007669"/>
    <property type="project" value="UniProtKB-ARBA"/>
</dbReference>
<feature type="domain" description="C2H2-type" evidence="14">
    <location>
        <begin position="266"/>
        <end position="293"/>
    </location>
</feature>
<dbReference type="EMBL" id="JAXCGZ010020981">
    <property type="protein sequence ID" value="KAK7063002.1"/>
    <property type="molecule type" value="Genomic_DNA"/>
</dbReference>
<reference evidence="15 16" key="1">
    <citation type="submission" date="2023-11" db="EMBL/GenBank/DDBJ databases">
        <title>Halocaridina rubra genome assembly.</title>
        <authorList>
            <person name="Smith C."/>
        </authorList>
    </citation>
    <scope>NUCLEOTIDE SEQUENCE [LARGE SCALE GENOMIC DNA]</scope>
    <source>
        <strain evidence="15">EP-1</strain>
        <tissue evidence="15">Whole</tissue>
    </source>
</reference>
<evidence type="ECO:0000259" key="14">
    <source>
        <dbReference type="PROSITE" id="PS50157"/>
    </source>
</evidence>
<protein>
    <recommendedName>
        <fullName evidence="14">C2H2-type domain-containing protein</fullName>
    </recommendedName>
</protein>
<keyword evidence="10" id="KW-0539">Nucleus</keyword>
<keyword evidence="4" id="KW-0677">Repeat</keyword>
<dbReference type="PANTHER" id="PTHR24388">
    <property type="entry name" value="ZINC FINGER PROTEIN"/>
    <property type="match status" value="1"/>
</dbReference>
<evidence type="ECO:0000256" key="10">
    <source>
        <dbReference type="ARBA" id="ARBA00023242"/>
    </source>
</evidence>
<feature type="domain" description="C2H2-type" evidence="14">
    <location>
        <begin position="95"/>
        <end position="122"/>
    </location>
</feature>
<dbReference type="InterPro" id="IPR013087">
    <property type="entry name" value="Znf_C2H2_type"/>
</dbReference>
<comment type="caution">
    <text evidence="15">The sequence shown here is derived from an EMBL/GenBank/DDBJ whole genome shotgun (WGS) entry which is preliminary data.</text>
</comment>
<comment type="similarity">
    <text evidence="11">Belongs to the snail C2H2-type zinc-finger protein family.</text>
</comment>
<feature type="domain" description="C2H2-type" evidence="14">
    <location>
        <begin position="294"/>
        <end position="321"/>
    </location>
</feature>
<comment type="similarity">
    <text evidence="2">Belongs to the krueppel C2H2-type zinc-finger protein family.</text>
</comment>
<dbReference type="PROSITE" id="PS00028">
    <property type="entry name" value="ZINC_FINGER_C2H2_1"/>
    <property type="match status" value="7"/>
</dbReference>
<feature type="compositionally biased region" description="Basic residues" evidence="13">
    <location>
        <begin position="30"/>
        <end position="39"/>
    </location>
</feature>
<evidence type="ECO:0000256" key="3">
    <source>
        <dbReference type="ARBA" id="ARBA00022723"/>
    </source>
</evidence>
<evidence type="ECO:0000256" key="9">
    <source>
        <dbReference type="ARBA" id="ARBA00023163"/>
    </source>
</evidence>
<dbReference type="GO" id="GO:0005634">
    <property type="term" value="C:nucleus"/>
    <property type="evidence" value="ECO:0007669"/>
    <property type="project" value="UniProtKB-SubCell"/>
</dbReference>
<evidence type="ECO:0000256" key="7">
    <source>
        <dbReference type="ARBA" id="ARBA00023015"/>
    </source>
</evidence>
<dbReference type="SUPFAM" id="SSF57667">
    <property type="entry name" value="beta-beta-alpha zinc fingers"/>
    <property type="match status" value="6"/>
</dbReference>
<keyword evidence="3" id="KW-0479">Metal-binding</keyword>
<feature type="domain" description="C2H2-type" evidence="14">
    <location>
        <begin position="238"/>
        <end position="265"/>
    </location>
</feature>
<feature type="domain" description="C2H2-type" evidence="14">
    <location>
        <begin position="123"/>
        <end position="150"/>
    </location>
</feature>
<evidence type="ECO:0000256" key="11">
    <source>
        <dbReference type="ARBA" id="ARBA00037948"/>
    </source>
</evidence>
<evidence type="ECO:0000256" key="2">
    <source>
        <dbReference type="ARBA" id="ARBA00006991"/>
    </source>
</evidence>
<gene>
    <name evidence="15" type="ORF">SK128_024079</name>
</gene>
<dbReference type="AlphaFoldDB" id="A0AAN8WEE4"/>
<comment type="subcellular location">
    <subcellularLocation>
        <location evidence="1">Nucleus</location>
    </subcellularLocation>
</comment>
<dbReference type="Gene3D" id="3.30.160.60">
    <property type="entry name" value="Classic Zinc Finger"/>
    <property type="match status" value="7"/>
</dbReference>
<dbReference type="Pfam" id="PF00096">
    <property type="entry name" value="zf-C2H2"/>
    <property type="match status" value="5"/>
</dbReference>
<dbReference type="FunFam" id="3.30.160.60:FF:000770">
    <property type="entry name" value="zinc finger protein 16"/>
    <property type="match status" value="1"/>
</dbReference>
<sequence length="405" mass="47173">MDEDTSPVVMDSLVVHSVFTTDPEDSTTNRTKKGKKKFVKSLSGKTESITDACAESPDSETASPSKKVNCEICNRELFFNSYKAHMLIHLGIKNFKCHRCDMAFSRKETLHYHMQKHTGVKDFKCSDCGAEFTRKVHFQRHIKTHTGEREFKCEICGEKFPLKSELIKHIEDHSEEERKHNQCDICRKVFIKTYDWRNHIVIHDHQREKNYSCEICGAKFHRKPGSSHMAIHFGSKNFKCDKCDKSFLLKKDLMRHMKHHSGIKDHDCKECGKAFSSLYNLNRHYLIHTGSQIFQCDICEKQFTTKANLKRHIIGHKDVRKHRCKICDLEFKEEEDLRLHMETKNVHEKGTLFVENGLSGTDELAEESPVKIERDSDIDVKCEPDITFDDVKDIVKKEEASFDNE</sequence>
<dbReference type="FunFam" id="3.30.160.60:FF:001732">
    <property type="entry name" value="Zgc:162936"/>
    <property type="match status" value="1"/>
</dbReference>
<evidence type="ECO:0000256" key="12">
    <source>
        <dbReference type="PROSITE-ProRule" id="PRU00042"/>
    </source>
</evidence>
<keyword evidence="5 12" id="KW-0863">Zinc-finger</keyword>
<keyword evidence="16" id="KW-1185">Reference proteome</keyword>
<name>A0AAN8WEE4_HALRR</name>
<keyword evidence="7" id="KW-0805">Transcription regulation</keyword>
<dbReference type="InterPro" id="IPR036236">
    <property type="entry name" value="Znf_C2H2_sf"/>
</dbReference>
<dbReference type="GO" id="GO:0000981">
    <property type="term" value="F:DNA-binding transcription factor activity, RNA polymerase II-specific"/>
    <property type="evidence" value="ECO:0007669"/>
    <property type="project" value="TreeGrafter"/>
</dbReference>
<evidence type="ECO:0000313" key="16">
    <source>
        <dbReference type="Proteomes" id="UP001381693"/>
    </source>
</evidence>
<keyword evidence="8" id="KW-0238">DNA-binding</keyword>
<dbReference type="GO" id="GO:0005694">
    <property type="term" value="C:chromosome"/>
    <property type="evidence" value="ECO:0007669"/>
    <property type="project" value="UniProtKB-ARBA"/>
</dbReference>
<proteinExistence type="inferred from homology"/>
<evidence type="ECO:0000256" key="6">
    <source>
        <dbReference type="ARBA" id="ARBA00022833"/>
    </source>
</evidence>
<dbReference type="Pfam" id="PF13912">
    <property type="entry name" value="zf-C2H2_6"/>
    <property type="match status" value="2"/>
</dbReference>
<dbReference type="FunFam" id="3.30.160.60:FF:002343">
    <property type="entry name" value="Zinc finger protein 33A"/>
    <property type="match status" value="1"/>
</dbReference>
<evidence type="ECO:0000313" key="15">
    <source>
        <dbReference type="EMBL" id="KAK7063002.1"/>
    </source>
</evidence>
<evidence type="ECO:0000256" key="1">
    <source>
        <dbReference type="ARBA" id="ARBA00004123"/>
    </source>
</evidence>
<dbReference type="SMART" id="SM00355">
    <property type="entry name" value="ZnF_C2H2"/>
    <property type="match status" value="10"/>
</dbReference>
<dbReference type="GO" id="GO:0000978">
    <property type="term" value="F:RNA polymerase II cis-regulatory region sequence-specific DNA binding"/>
    <property type="evidence" value="ECO:0007669"/>
    <property type="project" value="TreeGrafter"/>
</dbReference>
<keyword evidence="9" id="KW-0804">Transcription</keyword>
<dbReference type="GO" id="GO:0008270">
    <property type="term" value="F:zinc ion binding"/>
    <property type="evidence" value="ECO:0007669"/>
    <property type="project" value="UniProtKB-KW"/>
</dbReference>
<evidence type="ECO:0000256" key="13">
    <source>
        <dbReference type="SAM" id="MobiDB-lite"/>
    </source>
</evidence>
<feature type="domain" description="C2H2-type" evidence="14">
    <location>
        <begin position="181"/>
        <end position="208"/>
    </location>
</feature>
<feature type="domain" description="C2H2-type" evidence="14">
    <location>
        <begin position="151"/>
        <end position="178"/>
    </location>
</feature>
<keyword evidence="6" id="KW-0862">Zinc</keyword>
<evidence type="ECO:0000256" key="8">
    <source>
        <dbReference type="ARBA" id="ARBA00023125"/>
    </source>
</evidence>
<feature type="region of interest" description="Disordered" evidence="13">
    <location>
        <begin position="21"/>
        <end position="46"/>
    </location>
</feature>
<evidence type="ECO:0000256" key="4">
    <source>
        <dbReference type="ARBA" id="ARBA00022737"/>
    </source>
</evidence>
<dbReference type="Proteomes" id="UP001381693">
    <property type="component" value="Unassembled WGS sequence"/>
</dbReference>
<dbReference type="FunFam" id="3.30.160.60:FF:000446">
    <property type="entry name" value="Zinc finger protein"/>
    <property type="match status" value="2"/>
</dbReference>
<dbReference type="PROSITE" id="PS50157">
    <property type="entry name" value="ZINC_FINGER_C2H2_2"/>
    <property type="match status" value="7"/>
</dbReference>